<dbReference type="EMBL" id="QAID01000035">
    <property type="protein sequence ID" value="MDN4578345.1"/>
    <property type="molecule type" value="Genomic_DNA"/>
</dbReference>
<reference evidence="2" key="1">
    <citation type="submission" date="2018-04" db="EMBL/GenBank/DDBJ databases">
        <authorList>
            <person name="Jy Z."/>
        </authorList>
    </citation>
    <scope>NUCLEOTIDE SEQUENCE</scope>
    <source>
        <strain evidence="3">AS13</strain>
        <strain evidence="2">LA18</strain>
    </source>
</reference>
<evidence type="ECO:0000313" key="2">
    <source>
        <dbReference type="EMBL" id="MDN4573803.1"/>
    </source>
</evidence>
<feature type="region of interest" description="Disordered" evidence="1">
    <location>
        <begin position="1"/>
        <end position="25"/>
    </location>
</feature>
<evidence type="ECO:0000256" key="1">
    <source>
        <dbReference type="SAM" id="MobiDB-lite"/>
    </source>
</evidence>
<comment type="caution">
    <text evidence="2">The sequence shown here is derived from an EMBL/GenBank/DDBJ whole genome shotgun (WGS) entry which is preliminary data.</text>
</comment>
<dbReference type="EMBL" id="QAIC01000037">
    <property type="protein sequence ID" value="MDN4573803.1"/>
    <property type="molecule type" value="Genomic_DNA"/>
</dbReference>
<evidence type="ECO:0000313" key="4">
    <source>
        <dbReference type="Proteomes" id="UP001172788"/>
    </source>
</evidence>
<dbReference type="AlphaFoldDB" id="A0AAW7MMI3"/>
<gene>
    <name evidence="2" type="ORF">DBA34_11100</name>
    <name evidence="3" type="ORF">DBB29_09480</name>
</gene>
<keyword evidence="4" id="KW-1185">Reference proteome</keyword>
<protein>
    <submittedName>
        <fullName evidence="2">Uncharacterized protein</fullName>
    </submittedName>
</protein>
<proteinExistence type="predicted"/>
<evidence type="ECO:0000313" key="5">
    <source>
        <dbReference type="Proteomes" id="UP001172791"/>
    </source>
</evidence>
<organism evidence="2 5">
    <name type="scientific">Pandoraea cepalis</name>
    <dbReference type="NCBI Taxonomy" id="2508294"/>
    <lineage>
        <taxon>Bacteria</taxon>
        <taxon>Pseudomonadati</taxon>
        <taxon>Pseudomonadota</taxon>
        <taxon>Betaproteobacteria</taxon>
        <taxon>Burkholderiales</taxon>
        <taxon>Burkholderiaceae</taxon>
        <taxon>Pandoraea</taxon>
    </lineage>
</organism>
<evidence type="ECO:0000313" key="3">
    <source>
        <dbReference type="EMBL" id="MDN4578345.1"/>
    </source>
</evidence>
<accession>A0AAW7MMI3</accession>
<dbReference type="RefSeq" id="WP_301234634.1">
    <property type="nucleotide sequence ID" value="NZ_QAIC01000037.1"/>
</dbReference>
<dbReference type="Proteomes" id="UP001172788">
    <property type="component" value="Unassembled WGS sequence"/>
</dbReference>
<sequence length="158" mass="18067">MDDSTKSEGQDGRTGGQGDGELDLPKSLTREGHVVWFHEYKKYLGYAWDEPDLLRRGWVSITPAVTINNQQLAYGLIKRLSFGIGRSRKPPRFSEWRMQVSPQINAIILREEKAAAQFRLRRANCALNWLVLKTAPHRVPLDVNLEERPILISRSGNK</sequence>
<name>A0AAW7MMI3_9BURK</name>
<feature type="compositionally biased region" description="Basic and acidic residues" evidence="1">
    <location>
        <begin position="1"/>
        <end position="11"/>
    </location>
</feature>
<dbReference type="Proteomes" id="UP001172791">
    <property type="component" value="Unassembled WGS sequence"/>
</dbReference>